<organism evidence="1 2">
    <name type="scientific">Brachybacterium phenoliresistens</name>
    <dbReference type="NCBI Taxonomy" id="396014"/>
    <lineage>
        <taxon>Bacteria</taxon>
        <taxon>Bacillati</taxon>
        <taxon>Actinomycetota</taxon>
        <taxon>Actinomycetes</taxon>
        <taxon>Micrococcales</taxon>
        <taxon>Dermabacteraceae</taxon>
        <taxon>Brachybacterium</taxon>
    </lineage>
</organism>
<evidence type="ECO:0000313" key="1">
    <source>
        <dbReference type="EMBL" id="EWS80627.1"/>
    </source>
</evidence>
<dbReference type="Proteomes" id="UP000023067">
    <property type="component" value="Unassembled WGS sequence"/>
</dbReference>
<dbReference type="RefSeq" id="WP_038373214.1">
    <property type="nucleotide sequence ID" value="NZ_BAAAOW010000002.1"/>
</dbReference>
<keyword evidence="2" id="KW-1185">Reference proteome</keyword>
<reference evidence="1 2" key="1">
    <citation type="submission" date="2014-02" db="EMBL/GenBank/DDBJ databases">
        <title>Genome sequence of Brachybacterium phenoliresistens strain W13A50.</title>
        <authorList>
            <person name="Wang X."/>
        </authorList>
    </citation>
    <scope>NUCLEOTIDE SEQUENCE [LARGE SCALE GENOMIC DNA]</scope>
    <source>
        <strain evidence="1 2">W13A50</strain>
    </source>
</reference>
<dbReference type="PATRIC" id="fig|396014.3.peg.2597"/>
<sequence>MTTIEVAPDTHVSPASQDALIPLCEEFISQVRHRCQAAVRALPGVCDGELLIARLADGPEFVARVAVRSESAFTATVAELMDVIVPQAERELGQAFTSFRIDVAVAEPRHGVAGSGGAVLSII</sequence>
<proteinExistence type="predicted"/>
<accession>Z9JS99</accession>
<evidence type="ECO:0000313" key="2">
    <source>
        <dbReference type="Proteomes" id="UP000023067"/>
    </source>
</evidence>
<dbReference type="HOGENOM" id="CLU_2010903_0_0_11"/>
<comment type="caution">
    <text evidence="1">The sequence shown here is derived from an EMBL/GenBank/DDBJ whole genome shotgun (WGS) entry which is preliminary data.</text>
</comment>
<dbReference type="EMBL" id="JDYK01000014">
    <property type="protein sequence ID" value="EWS80627.1"/>
    <property type="molecule type" value="Genomic_DNA"/>
</dbReference>
<dbReference type="AlphaFoldDB" id="Z9JS99"/>
<protein>
    <submittedName>
        <fullName evidence="1">Uncharacterized protein</fullName>
    </submittedName>
</protein>
<name>Z9JS99_9MICO</name>
<gene>
    <name evidence="1" type="ORF">BF93_02835</name>
</gene>